<dbReference type="Pfam" id="PF13282">
    <property type="entry name" value="DUF4070"/>
    <property type="match status" value="1"/>
</dbReference>
<evidence type="ECO:0000259" key="6">
    <source>
        <dbReference type="PROSITE" id="PS51918"/>
    </source>
</evidence>
<keyword evidence="4" id="KW-0408">Iron</keyword>
<dbReference type="Gene3D" id="3.40.50.280">
    <property type="entry name" value="Cobalamin-binding domain"/>
    <property type="match status" value="1"/>
</dbReference>
<dbReference type="SUPFAM" id="SSF102114">
    <property type="entry name" value="Radical SAM enzymes"/>
    <property type="match status" value="1"/>
</dbReference>
<dbReference type="InterPro" id="IPR023404">
    <property type="entry name" value="rSAM_horseshoe"/>
</dbReference>
<dbReference type="Proteomes" id="UP000011721">
    <property type="component" value="Chromosome"/>
</dbReference>
<dbReference type="SFLD" id="SFLDG01123">
    <property type="entry name" value="methyltransferase_(Class_B)"/>
    <property type="match status" value="1"/>
</dbReference>
<dbReference type="Pfam" id="PF04055">
    <property type="entry name" value="Radical_SAM"/>
    <property type="match status" value="1"/>
</dbReference>
<feature type="domain" description="Radical SAM core" evidence="6">
    <location>
        <begin position="177"/>
        <end position="407"/>
    </location>
</feature>
<dbReference type="InterPro" id="IPR034466">
    <property type="entry name" value="Methyltransferase_Class_B"/>
</dbReference>
<organism evidence="7 8">
    <name type="scientific">Desulfocapsa sulfexigens (strain DSM 10523 / SB164P1)</name>
    <dbReference type="NCBI Taxonomy" id="1167006"/>
    <lineage>
        <taxon>Bacteria</taxon>
        <taxon>Pseudomonadati</taxon>
        <taxon>Thermodesulfobacteriota</taxon>
        <taxon>Desulfobulbia</taxon>
        <taxon>Desulfobulbales</taxon>
        <taxon>Desulfocapsaceae</taxon>
        <taxon>Desulfocapsa</taxon>
    </lineage>
</organism>
<evidence type="ECO:0000256" key="3">
    <source>
        <dbReference type="ARBA" id="ARBA00022723"/>
    </source>
</evidence>
<dbReference type="RefSeq" id="WP_015402420.1">
    <property type="nucleotide sequence ID" value="NC_020304.1"/>
</dbReference>
<sequence length="514" mass="59475">MTQLSFKHYGSKKDFKKIYLIAPKHPDNFWSMQGTADILGAKTLMPNSALATLMALTPPGVNIQYTLGDENISAVDFDFSCDLAVITGGTLHAARIHELCSEFKKRGTRIALGGTYASIEADRCGGLADHLFIGEAEYTWPLFLKQWTAGNALEINRQEHYIDLKDSPAPDWSLIRVEDYVNISIQTSRGCPNQCDFCDVIQYVGRQYRTKSIDQILQELQNAVDIGARTVFFSDDNFLGNKRFTKELLSKVIEWNVQQTRPLSFSTQITVQVADDDELLQMFADARFSVLFLGVETVRKESLAEVHKSQNAEKDIFERIRRISRFGIVPFIGLIVGFDNDDEGIFEDLEHFLVETDSPIAGISLLNAPRHTPLYKRLKEEGRLTEKNFSGEWQLHTNIVPKQMTIERMSLLYWDLFQKIYQPELFEDRFVKWLRNVDYFSTIYVNKKSDPRQLLLGVKIFKHFIFNDDRRVRALFFRILKKTWQINPKLVKRFFTVITQYSHFYSFVNCKQVK</sequence>
<comment type="cofactor">
    <cofactor evidence="1">
        <name>[4Fe-4S] cluster</name>
        <dbReference type="ChEBI" id="CHEBI:49883"/>
    </cofactor>
</comment>
<dbReference type="Gene3D" id="3.80.30.20">
    <property type="entry name" value="tm_1862 like domain"/>
    <property type="match status" value="1"/>
</dbReference>
<keyword evidence="2" id="KW-0949">S-adenosyl-L-methionine</keyword>
<reference evidence="8" key="1">
    <citation type="journal article" date="2013" name="Stand. Genomic Sci.">
        <title>Complete genome sequence of Desulfocapsa sulfexigens, a marine deltaproteobacterium specialized in disproportionating inorganic sulfur compounds.</title>
        <authorList>
            <person name="Finster K.W."/>
            <person name="Kjeldsen K.U."/>
            <person name="Kube M."/>
            <person name="Reinhardt R."/>
            <person name="Mussmann M."/>
            <person name="Amann R."/>
            <person name="Schreiber L."/>
        </authorList>
    </citation>
    <scope>NUCLEOTIDE SEQUENCE [LARGE SCALE GENOMIC DNA]</scope>
    <source>
        <strain evidence="8">DSM 10523 / SB164P1</strain>
    </source>
</reference>
<evidence type="ECO:0000256" key="5">
    <source>
        <dbReference type="ARBA" id="ARBA00023014"/>
    </source>
</evidence>
<dbReference type="GO" id="GO:0003824">
    <property type="term" value="F:catalytic activity"/>
    <property type="evidence" value="ECO:0007669"/>
    <property type="project" value="InterPro"/>
</dbReference>
<gene>
    <name evidence="7" type="ordered locus">UWK_00134</name>
</gene>
<evidence type="ECO:0000313" key="8">
    <source>
        <dbReference type="Proteomes" id="UP000011721"/>
    </source>
</evidence>
<keyword evidence="5" id="KW-0411">Iron-sulfur</keyword>
<protein>
    <submittedName>
        <fullName evidence="7">Fe-S oxidoreductase</fullName>
    </submittedName>
</protein>
<dbReference type="EMBL" id="CP003985">
    <property type="protein sequence ID" value="AGF76721.1"/>
    <property type="molecule type" value="Genomic_DNA"/>
</dbReference>
<dbReference type="SFLD" id="SFLDS00029">
    <property type="entry name" value="Radical_SAM"/>
    <property type="match status" value="1"/>
</dbReference>
<dbReference type="AlphaFoldDB" id="M1PJN9"/>
<dbReference type="SMART" id="SM00729">
    <property type="entry name" value="Elp3"/>
    <property type="match status" value="1"/>
</dbReference>
<dbReference type="InterPro" id="IPR058240">
    <property type="entry name" value="rSAM_sf"/>
</dbReference>
<dbReference type="InterPro" id="IPR007197">
    <property type="entry name" value="rSAM"/>
</dbReference>
<name>M1PJN9_DESSD</name>
<evidence type="ECO:0000256" key="4">
    <source>
        <dbReference type="ARBA" id="ARBA00023004"/>
    </source>
</evidence>
<dbReference type="OrthoDB" id="9804952at2"/>
<dbReference type="GO" id="GO:0005829">
    <property type="term" value="C:cytosol"/>
    <property type="evidence" value="ECO:0007669"/>
    <property type="project" value="TreeGrafter"/>
</dbReference>
<evidence type="ECO:0000313" key="7">
    <source>
        <dbReference type="EMBL" id="AGF76721.1"/>
    </source>
</evidence>
<proteinExistence type="predicted"/>
<dbReference type="SFLD" id="SFLDG01082">
    <property type="entry name" value="B12-binding_domain_containing"/>
    <property type="match status" value="1"/>
</dbReference>
<dbReference type="eggNOG" id="COG1032">
    <property type="taxonomic scope" value="Bacteria"/>
</dbReference>
<dbReference type="PROSITE" id="PS51918">
    <property type="entry name" value="RADICAL_SAM"/>
    <property type="match status" value="1"/>
</dbReference>
<dbReference type="InterPro" id="IPR051198">
    <property type="entry name" value="BchE-like"/>
</dbReference>
<dbReference type="KEGG" id="dsf:UWK_00134"/>
<dbReference type="InterPro" id="IPR006638">
    <property type="entry name" value="Elp3/MiaA/NifB-like_rSAM"/>
</dbReference>
<dbReference type="CDD" id="cd01335">
    <property type="entry name" value="Radical_SAM"/>
    <property type="match status" value="1"/>
</dbReference>
<dbReference type="HOGENOM" id="CLU_021572_5_0_7"/>
<evidence type="ECO:0000256" key="2">
    <source>
        <dbReference type="ARBA" id="ARBA00022691"/>
    </source>
</evidence>
<dbReference type="STRING" id="1167006.UWK_00134"/>
<dbReference type="GO" id="GO:0046872">
    <property type="term" value="F:metal ion binding"/>
    <property type="evidence" value="ECO:0007669"/>
    <property type="project" value="UniProtKB-KW"/>
</dbReference>
<dbReference type="PATRIC" id="fig|1167006.5.peg.148"/>
<accession>M1PJN9</accession>
<keyword evidence="3" id="KW-0479">Metal-binding</keyword>
<dbReference type="GO" id="GO:0051539">
    <property type="term" value="F:4 iron, 4 sulfur cluster binding"/>
    <property type="evidence" value="ECO:0007669"/>
    <property type="project" value="UniProtKB-KW"/>
</dbReference>
<evidence type="ECO:0000256" key="1">
    <source>
        <dbReference type="ARBA" id="ARBA00001966"/>
    </source>
</evidence>
<dbReference type="PANTHER" id="PTHR43409">
    <property type="entry name" value="ANAEROBIC MAGNESIUM-PROTOPORPHYRIN IX MONOMETHYL ESTER CYCLASE-RELATED"/>
    <property type="match status" value="1"/>
</dbReference>
<keyword evidence="8" id="KW-1185">Reference proteome</keyword>
<dbReference type="PANTHER" id="PTHR43409:SF3">
    <property type="entry name" value="HYPOTHETICAL METHYLTRANSFERASE"/>
    <property type="match status" value="1"/>
</dbReference>
<dbReference type="InterPro" id="IPR025274">
    <property type="entry name" value="DUF4070"/>
</dbReference>